<dbReference type="Pfam" id="PF08241">
    <property type="entry name" value="Methyltransf_11"/>
    <property type="match status" value="1"/>
</dbReference>
<keyword evidence="3" id="KW-0949">S-adenosyl-L-methionine</keyword>
<evidence type="ECO:0000313" key="5">
    <source>
        <dbReference type="EMBL" id="MET3791635.1"/>
    </source>
</evidence>
<accession>A0ABV2MXW4</accession>
<protein>
    <submittedName>
        <fullName evidence="5">SAM-dependent methyltransferase</fullName>
    </submittedName>
</protein>
<dbReference type="InterPro" id="IPR029063">
    <property type="entry name" value="SAM-dependent_MTases_sf"/>
</dbReference>
<evidence type="ECO:0000256" key="1">
    <source>
        <dbReference type="ARBA" id="ARBA00022603"/>
    </source>
</evidence>
<evidence type="ECO:0000256" key="2">
    <source>
        <dbReference type="ARBA" id="ARBA00022679"/>
    </source>
</evidence>
<evidence type="ECO:0000313" key="6">
    <source>
        <dbReference type="Proteomes" id="UP001549076"/>
    </source>
</evidence>
<dbReference type="SUPFAM" id="SSF53335">
    <property type="entry name" value="S-adenosyl-L-methionine-dependent methyltransferases"/>
    <property type="match status" value="1"/>
</dbReference>
<dbReference type="PANTHER" id="PTHR43464">
    <property type="entry name" value="METHYLTRANSFERASE"/>
    <property type="match status" value="1"/>
</dbReference>
<name>A0ABV2MXW4_9HYPH</name>
<dbReference type="Gene3D" id="3.40.50.150">
    <property type="entry name" value="Vaccinia Virus protein VP39"/>
    <property type="match status" value="1"/>
</dbReference>
<keyword evidence="2" id="KW-0808">Transferase</keyword>
<reference evidence="5 6" key="1">
    <citation type="submission" date="2024-06" db="EMBL/GenBank/DDBJ databases">
        <title>Genomic Encyclopedia of Type Strains, Phase IV (KMG-IV): sequencing the most valuable type-strain genomes for metagenomic binning, comparative biology and taxonomic classification.</title>
        <authorList>
            <person name="Goeker M."/>
        </authorList>
    </citation>
    <scope>NUCLEOTIDE SEQUENCE [LARGE SCALE GENOMIC DNA]</scope>
    <source>
        <strain evidence="5 6">DSM 27865</strain>
    </source>
</reference>
<feature type="domain" description="Methyltransferase type 11" evidence="4">
    <location>
        <begin position="48"/>
        <end position="139"/>
    </location>
</feature>
<sequence>MNGQDDKDHWTRVAADWIRWARAPGHDAFWAYRDALLAFIGSGTGDVLDVGCGEGRVSRELKALGYRVTALDPVAEMIEAARQADSADVYVVAGGDAIPFEDGRFDKAVAYNVLMDVQDVPATVKEIRRVLKPGGELIVSLVHPFRDRGRFAGPELDAPFMLEGSYFGIERFEGMEERDGLRMDFAGWSQPLESYAAALEDAGLAITALREPLPAPETAGLQRYNRIPLFLWLKARPLAG</sequence>
<organism evidence="5 6">
    <name type="scientific">Aquamicrobium terrae</name>
    <dbReference type="NCBI Taxonomy" id="1324945"/>
    <lineage>
        <taxon>Bacteria</taxon>
        <taxon>Pseudomonadati</taxon>
        <taxon>Pseudomonadota</taxon>
        <taxon>Alphaproteobacteria</taxon>
        <taxon>Hyphomicrobiales</taxon>
        <taxon>Phyllobacteriaceae</taxon>
        <taxon>Aquamicrobium</taxon>
    </lineage>
</organism>
<comment type="caution">
    <text evidence="5">The sequence shown here is derived from an EMBL/GenBank/DDBJ whole genome shotgun (WGS) entry which is preliminary data.</text>
</comment>
<gene>
    <name evidence="5" type="ORF">ABID37_001843</name>
</gene>
<dbReference type="EMBL" id="JBEPML010000005">
    <property type="protein sequence ID" value="MET3791635.1"/>
    <property type="molecule type" value="Genomic_DNA"/>
</dbReference>
<keyword evidence="1 5" id="KW-0489">Methyltransferase</keyword>
<evidence type="ECO:0000259" key="4">
    <source>
        <dbReference type="Pfam" id="PF08241"/>
    </source>
</evidence>
<dbReference type="CDD" id="cd02440">
    <property type="entry name" value="AdoMet_MTases"/>
    <property type="match status" value="1"/>
</dbReference>
<dbReference type="Proteomes" id="UP001549076">
    <property type="component" value="Unassembled WGS sequence"/>
</dbReference>
<dbReference type="GO" id="GO:0032259">
    <property type="term" value="P:methylation"/>
    <property type="evidence" value="ECO:0007669"/>
    <property type="project" value="UniProtKB-KW"/>
</dbReference>
<dbReference type="PANTHER" id="PTHR43464:SF19">
    <property type="entry name" value="UBIQUINONE BIOSYNTHESIS O-METHYLTRANSFERASE, MITOCHONDRIAL"/>
    <property type="match status" value="1"/>
</dbReference>
<proteinExistence type="predicted"/>
<dbReference type="InterPro" id="IPR013216">
    <property type="entry name" value="Methyltransf_11"/>
</dbReference>
<evidence type="ECO:0000256" key="3">
    <source>
        <dbReference type="ARBA" id="ARBA00022691"/>
    </source>
</evidence>
<dbReference type="RefSeq" id="WP_354193961.1">
    <property type="nucleotide sequence ID" value="NZ_JBEPML010000005.1"/>
</dbReference>
<keyword evidence="6" id="KW-1185">Reference proteome</keyword>
<dbReference type="GO" id="GO:0008168">
    <property type="term" value="F:methyltransferase activity"/>
    <property type="evidence" value="ECO:0007669"/>
    <property type="project" value="UniProtKB-KW"/>
</dbReference>